<dbReference type="PANTHER" id="PTHR24322:SF736">
    <property type="entry name" value="RETINOL DEHYDROGENASE 10"/>
    <property type="match status" value="1"/>
</dbReference>
<proteinExistence type="inferred from homology"/>
<accession>A0A0F4GXH2</accession>
<dbReference type="PROSITE" id="PS00061">
    <property type="entry name" value="ADH_SHORT"/>
    <property type="match status" value="1"/>
</dbReference>
<dbReference type="InterPro" id="IPR036291">
    <property type="entry name" value="NAD(P)-bd_dom_sf"/>
</dbReference>
<feature type="signal peptide" evidence="13">
    <location>
        <begin position="1"/>
        <end position="21"/>
    </location>
</feature>
<comment type="similarity">
    <text evidence="2 12">Belongs to the short-chain dehydrogenases/reductases (SDR) family.</text>
</comment>
<keyword evidence="5" id="KW-1133">Transmembrane helix</keyword>
<dbReference type="FunFam" id="3.40.50.720:FF:000131">
    <property type="entry name" value="Short-chain dehydrogenase/reductase 3"/>
    <property type="match status" value="1"/>
</dbReference>
<keyword evidence="15" id="KW-1185">Reference proteome</keyword>
<evidence type="ECO:0000256" key="1">
    <source>
        <dbReference type="ARBA" id="ARBA00004141"/>
    </source>
</evidence>
<evidence type="ECO:0000313" key="14">
    <source>
        <dbReference type="EMBL" id="KJY01738.1"/>
    </source>
</evidence>
<evidence type="ECO:0000256" key="3">
    <source>
        <dbReference type="ARBA" id="ARBA00022692"/>
    </source>
</evidence>
<dbReference type="AlphaFoldDB" id="A0A0F4GXH2"/>
<dbReference type="EMBL" id="LAFY01000271">
    <property type="protein sequence ID" value="KJY01738.1"/>
    <property type="molecule type" value="Genomic_DNA"/>
</dbReference>
<evidence type="ECO:0000256" key="2">
    <source>
        <dbReference type="ARBA" id="ARBA00006484"/>
    </source>
</evidence>
<comment type="subcellular location">
    <subcellularLocation>
        <location evidence="1">Membrane</location>
        <topology evidence="1">Multi-pass membrane protein</topology>
    </subcellularLocation>
</comment>
<keyword evidence="13" id="KW-0732">Signal</keyword>
<dbReference type="STRING" id="1047168.A0A0F4GXH2"/>
<keyword evidence="4" id="KW-0521">NADP</keyword>
<gene>
    <name evidence="14" type="ORF">TI39_contig279g00045</name>
</gene>
<dbReference type="SUPFAM" id="SSF51735">
    <property type="entry name" value="NAD(P)-binding Rossmann-fold domains"/>
    <property type="match status" value="1"/>
</dbReference>
<protein>
    <recommendedName>
        <fullName evidence="10">Short-chain dehydrogenase/reductase 3</fullName>
    </recommendedName>
    <alternativeName>
        <fullName evidence="11">Retinal short-chain dehydrogenase/reductase 1</fullName>
    </alternativeName>
</protein>
<evidence type="ECO:0000256" key="8">
    <source>
        <dbReference type="ARBA" id="ARBA00023136"/>
    </source>
</evidence>
<evidence type="ECO:0000256" key="4">
    <source>
        <dbReference type="ARBA" id="ARBA00022857"/>
    </source>
</evidence>
<evidence type="ECO:0000256" key="12">
    <source>
        <dbReference type="RuleBase" id="RU000363"/>
    </source>
</evidence>
<dbReference type="InterPro" id="IPR002347">
    <property type="entry name" value="SDR_fam"/>
</dbReference>
<dbReference type="Proteomes" id="UP000033647">
    <property type="component" value="Unassembled WGS sequence"/>
</dbReference>
<reference evidence="14 15" key="1">
    <citation type="submission" date="2015-03" db="EMBL/GenBank/DDBJ databases">
        <title>RNA-seq based gene annotation and comparative genomics of four Zymoseptoria species reveal species-specific pathogenicity related genes and transposable element activity.</title>
        <authorList>
            <person name="Grandaubert J."/>
            <person name="Bhattacharyya A."/>
            <person name="Stukenbrock E.H."/>
        </authorList>
    </citation>
    <scope>NUCLEOTIDE SEQUENCE [LARGE SCALE GENOMIC DNA]</scope>
    <source>
        <strain evidence="14 15">Zb18110</strain>
    </source>
</reference>
<keyword evidence="7" id="KW-0443">Lipid metabolism</keyword>
<sequence length="352" mass="38634">MATKLALTPAVTGALLFALTAAPDSFRDPLLAQLRQYVSSTNISRAITALKWLFGLGLAGEVNEWLSELAQNNYRWRSEAHKYDWPNEIAVITGATGGFGSLMSKDLAERGVNVMALDMRDEATPAIKHPKIHYFKCDVTDRDAVAAAAKQIREKHGNPSILVNNAGISGEGPIVDQTKEQLRKIFDVNVISHYYTVAEFMPNMVREKKGHVVTIASIASFVTTAGITPYSNTKVAALSFHEGLQNEARVLHNAPELKFTVVHPFFAATPMVTPHLAELKKAGANVLEPKEVTDAVVKQIMSGRGRQVILAGNAKPVVHFRSMPHWITQGILQLSDARNRRSMASKFTVKNK</sequence>
<dbReference type="PANTHER" id="PTHR24322">
    <property type="entry name" value="PKSB"/>
    <property type="match status" value="1"/>
</dbReference>
<keyword evidence="8" id="KW-0472">Membrane</keyword>
<dbReference type="PRINTS" id="PR00081">
    <property type="entry name" value="GDHRDH"/>
</dbReference>
<dbReference type="GO" id="GO:0052650">
    <property type="term" value="F:all-trans-retinol dehydrogenase (NADP+) activity"/>
    <property type="evidence" value="ECO:0007669"/>
    <property type="project" value="UniProtKB-ARBA"/>
</dbReference>
<comment type="caution">
    <text evidence="14">The sequence shown here is derived from an EMBL/GenBank/DDBJ whole genome shotgun (WGS) entry which is preliminary data.</text>
</comment>
<evidence type="ECO:0000313" key="15">
    <source>
        <dbReference type="Proteomes" id="UP000033647"/>
    </source>
</evidence>
<name>A0A0F4GXH2_9PEZI</name>
<keyword evidence="3" id="KW-0812">Transmembrane</keyword>
<evidence type="ECO:0000256" key="13">
    <source>
        <dbReference type="SAM" id="SignalP"/>
    </source>
</evidence>
<dbReference type="Pfam" id="PF00106">
    <property type="entry name" value="adh_short"/>
    <property type="match status" value="1"/>
</dbReference>
<dbReference type="Gene3D" id="3.40.50.720">
    <property type="entry name" value="NAD(P)-binding Rossmann-like Domain"/>
    <property type="match status" value="1"/>
</dbReference>
<evidence type="ECO:0000256" key="9">
    <source>
        <dbReference type="ARBA" id="ARBA00059620"/>
    </source>
</evidence>
<dbReference type="GO" id="GO:0016020">
    <property type="term" value="C:membrane"/>
    <property type="evidence" value="ECO:0007669"/>
    <property type="project" value="UniProtKB-SubCell"/>
</dbReference>
<dbReference type="InterPro" id="IPR020904">
    <property type="entry name" value="Sc_DH/Rdtase_CS"/>
</dbReference>
<evidence type="ECO:0000256" key="6">
    <source>
        <dbReference type="ARBA" id="ARBA00023002"/>
    </source>
</evidence>
<evidence type="ECO:0000256" key="7">
    <source>
        <dbReference type="ARBA" id="ARBA00023098"/>
    </source>
</evidence>
<evidence type="ECO:0000256" key="11">
    <source>
        <dbReference type="ARBA" id="ARBA00082544"/>
    </source>
</evidence>
<keyword evidence="6" id="KW-0560">Oxidoreductase</keyword>
<comment type="function">
    <text evidence="9">Catalyzes the reduction of all-trans-retinal to all-trans-retinol in the presence of NADPH.</text>
</comment>
<evidence type="ECO:0000256" key="5">
    <source>
        <dbReference type="ARBA" id="ARBA00022989"/>
    </source>
</evidence>
<dbReference type="PRINTS" id="PR00080">
    <property type="entry name" value="SDRFAMILY"/>
</dbReference>
<feature type="chain" id="PRO_5002469225" description="Short-chain dehydrogenase/reductase 3" evidence="13">
    <location>
        <begin position="22"/>
        <end position="352"/>
    </location>
</feature>
<evidence type="ECO:0000256" key="10">
    <source>
        <dbReference type="ARBA" id="ARBA00068717"/>
    </source>
</evidence>
<organism evidence="14 15">
    <name type="scientific">Zymoseptoria brevis</name>
    <dbReference type="NCBI Taxonomy" id="1047168"/>
    <lineage>
        <taxon>Eukaryota</taxon>
        <taxon>Fungi</taxon>
        <taxon>Dikarya</taxon>
        <taxon>Ascomycota</taxon>
        <taxon>Pezizomycotina</taxon>
        <taxon>Dothideomycetes</taxon>
        <taxon>Dothideomycetidae</taxon>
        <taxon>Mycosphaerellales</taxon>
        <taxon>Mycosphaerellaceae</taxon>
        <taxon>Zymoseptoria</taxon>
    </lineage>
</organism>
<dbReference type="OrthoDB" id="10253736at2759"/>